<keyword evidence="2" id="KW-1185">Reference proteome</keyword>
<accession>A0A543KYA9</accession>
<evidence type="ECO:0000313" key="1">
    <source>
        <dbReference type="EMBL" id="TQN00053.1"/>
    </source>
</evidence>
<comment type="caution">
    <text evidence="1">The sequence shown here is derived from an EMBL/GenBank/DDBJ whole genome shotgun (WGS) entry which is preliminary data.</text>
</comment>
<evidence type="ECO:0000313" key="2">
    <source>
        <dbReference type="Proteomes" id="UP000319804"/>
    </source>
</evidence>
<name>A0A543KYA9_9MICO</name>
<protein>
    <submittedName>
        <fullName evidence="1">Uncharacterized protein</fullName>
    </submittedName>
</protein>
<dbReference type="Proteomes" id="UP000319804">
    <property type="component" value="Unassembled WGS sequence"/>
</dbReference>
<sequence>MVRKIKAKLVLRLRSEGLTGRQIAAQGMWLFTIEGVARV</sequence>
<proteinExistence type="predicted"/>
<gene>
    <name evidence="1" type="ORF">FHX68_0122</name>
</gene>
<dbReference type="EMBL" id="VFPS01000001">
    <property type="protein sequence ID" value="TQN00053.1"/>
    <property type="molecule type" value="Genomic_DNA"/>
</dbReference>
<organism evidence="1 2">
    <name type="scientific">Microbacterium lacticum</name>
    <dbReference type="NCBI Taxonomy" id="33885"/>
    <lineage>
        <taxon>Bacteria</taxon>
        <taxon>Bacillati</taxon>
        <taxon>Actinomycetota</taxon>
        <taxon>Actinomycetes</taxon>
        <taxon>Micrococcales</taxon>
        <taxon>Microbacteriaceae</taxon>
        <taxon>Microbacterium</taxon>
    </lineage>
</organism>
<dbReference type="AlphaFoldDB" id="A0A543KYA9"/>
<reference evidence="1 2" key="1">
    <citation type="submission" date="2019-06" db="EMBL/GenBank/DDBJ databases">
        <title>Sequencing the genomes of 1000 actinobacteria strains.</title>
        <authorList>
            <person name="Klenk H.-P."/>
        </authorList>
    </citation>
    <scope>NUCLEOTIDE SEQUENCE [LARGE SCALE GENOMIC DNA]</scope>
    <source>
        <strain evidence="1 2">DSM 20427</strain>
    </source>
</reference>